<keyword evidence="4" id="KW-1185">Reference proteome</keyword>
<name>A0ABP7BXA5_9ACTN</name>
<organism evidence="3 4">
    <name type="scientific">Nonomuraea antimicrobica</name>
    <dbReference type="NCBI Taxonomy" id="561173"/>
    <lineage>
        <taxon>Bacteria</taxon>
        <taxon>Bacillati</taxon>
        <taxon>Actinomycetota</taxon>
        <taxon>Actinomycetes</taxon>
        <taxon>Streptosporangiales</taxon>
        <taxon>Streptosporangiaceae</taxon>
        <taxon>Nonomuraea</taxon>
    </lineage>
</organism>
<evidence type="ECO:0000259" key="2">
    <source>
        <dbReference type="Pfam" id="PF11716"/>
    </source>
</evidence>
<dbReference type="InterPro" id="IPR024344">
    <property type="entry name" value="MDMPI_metal-binding"/>
</dbReference>
<evidence type="ECO:0000313" key="3">
    <source>
        <dbReference type="EMBL" id="GAA3672335.1"/>
    </source>
</evidence>
<gene>
    <name evidence="3" type="ORF">GCM10022224_040740</name>
</gene>
<dbReference type="RefSeq" id="WP_344879967.1">
    <property type="nucleotide sequence ID" value="NZ_BAAAZP010000078.1"/>
</dbReference>
<dbReference type="Pfam" id="PF11716">
    <property type="entry name" value="MDMPI_N"/>
    <property type="match status" value="1"/>
</dbReference>
<feature type="compositionally biased region" description="Basic and acidic residues" evidence="1">
    <location>
        <begin position="114"/>
        <end position="123"/>
    </location>
</feature>
<evidence type="ECO:0000256" key="1">
    <source>
        <dbReference type="SAM" id="MobiDB-lite"/>
    </source>
</evidence>
<protein>
    <recommendedName>
        <fullName evidence="2">Mycothiol-dependent maleylpyruvate isomerase metal-binding domain-containing protein</fullName>
    </recommendedName>
</protein>
<feature type="region of interest" description="Disordered" evidence="1">
    <location>
        <begin position="105"/>
        <end position="136"/>
    </location>
</feature>
<evidence type="ECO:0000313" key="4">
    <source>
        <dbReference type="Proteomes" id="UP001500902"/>
    </source>
</evidence>
<dbReference type="Proteomes" id="UP001500902">
    <property type="component" value="Unassembled WGS sequence"/>
</dbReference>
<comment type="caution">
    <text evidence="3">The sequence shown here is derived from an EMBL/GenBank/DDBJ whole genome shotgun (WGS) entry which is preliminary data.</text>
</comment>
<accession>A0ABP7BXA5</accession>
<reference evidence="4" key="1">
    <citation type="journal article" date="2019" name="Int. J. Syst. Evol. Microbiol.">
        <title>The Global Catalogue of Microorganisms (GCM) 10K type strain sequencing project: providing services to taxonomists for standard genome sequencing and annotation.</title>
        <authorList>
            <consortium name="The Broad Institute Genomics Platform"/>
            <consortium name="The Broad Institute Genome Sequencing Center for Infectious Disease"/>
            <person name="Wu L."/>
            <person name="Ma J."/>
        </authorList>
    </citation>
    <scope>NUCLEOTIDE SEQUENCE [LARGE SCALE GENOMIC DNA]</scope>
    <source>
        <strain evidence="4">JCM 16904</strain>
    </source>
</reference>
<proteinExistence type="predicted"/>
<dbReference type="EMBL" id="BAAAZP010000078">
    <property type="protein sequence ID" value="GAA3672335.1"/>
    <property type="molecule type" value="Genomic_DNA"/>
</dbReference>
<sequence length="266" mass="28950">MGEQRQVLMAGVALLERAIDYTLGSLRVVTPAALCRATPCAGWNLQRLLEHLNDSLHALNEAATFHHVTGPHSADHVTTRHEIHHVTGPHSADHVTTCHEIHHVTTPRSADQATTHHQDRDATTPHSAQEGAPPTARPFDALLLRDDATEVLGRWVATVAPTAITATTAEDDLVSVGDRHLTAPMVAVAGAIEIAVHGWDVARACGEHHPIPPLMAEELLDLAHLFVTEEDRPVRFAPPVRVPAYAPAQDHLLAYLGRHPDWFAHN</sequence>
<feature type="domain" description="Mycothiol-dependent maleylpyruvate isomerase metal-binding" evidence="2">
    <location>
        <begin position="16"/>
        <end position="79"/>
    </location>
</feature>